<proteinExistence type="predicted"/>
<feature type="signal peptide" evidence="1">
    <location>
        <begin position="1"/>
        <end position="21"/>
    </location>
</feature>
<dbReference type="EMBL" id="VUNS01000019">
    <property type="protein sequence ID" value="MST98486.1"/>
    <property type="molecule type" value="Genomic_DNA"/>
</dbReference>
<dbReference type="Pfam" id="PF07233">
    <property type="entry name" value="DUF1425"/>
    <property type="match status" value="1"/>
</dbReference>
<reference evidence="2 3" key="1">
    <citation type="submission" date="2019-08" db="EMBL/GenBank/DDBJ databases">
        <title>In-depth cultivation of the pig gut microbiome towards novel bacterial diversity and tailored functional studies.</title>
        <authorList>
            <person name="Wylensek D."/>
            <person name="Hitch T.C.A."/>
            <person name="Clavel T."/>
        </authorList>
    </citation>
    <scope>NUCLEOTIDE SEQUENCE [LARGE SCALE GENOMIC DNA]</scope>
    <source>
        <strain evidence="2 3">BBE-744-WT-12</strain>
    </source>
</reference>
<dbReference type="InterPro" id="IPR010824">
    <property type="entry name" value="DUF1425"/>
</dbReference>
<dbReference type="PROSITE" id="PS51257">
    <property type="entry name" value="PROKAR_LIPOPROTEIN"/>
    <property type="match status" value="1"/>
</dbReference>
<keyword evidence="3" id="KW-1185">Reference proteome</keyword>
<accession>A0A844G551</accession>
<dbReference type="Gene3D" id="2.60.40.3230">
    <property type="match status" value="1"/>
</dbReference>
<gene>
    <name evidence="2" type="ORF">FYJ85_15700</name>
</gene>
<evidence type="ECO:0000256" key="1">
    <source>
        <dbReference type="SAM" id="SignalP"/>
    </source>
</evidence>
<dbReference type="Proteomes" id="UP000435649">
    <property type="component" value="Unassembled WGS sequence"/>
</dbReference>
<organism evidence="2 3">
    <name type="scientific">Victivallis lenta</name>
    <dbReference type="NCBI Taxonomy" id="2606640"/>
    <lineage>
        <taxon>Bacteria</taxon>
        <taxon>Pseudomonadati</taxon>
        <taxon>Lentisphaerota</taxon>
        <taxon>Lentisphaeria</taxon>
        <taxon>Victivallales</taxon>
        <taxon>Victivallaceae</taxon>
        <taxon>Victivallis</taxon>
    </lineage>
</organism>
<dbReference type="AlphaFoldDB" id="A0A844G551"/>
<dbReference type="RefSeq" id="WP_106051302.1">
    <property type="nucleotide sequence ID" value="NZ_VUNS01000019.1"/>
</dbReference>
<dbReference type="InterPro" id="IPR038483">
    <property type="entry name" value="YcfL-like_sf"/>
</dbReference>
<dbReference type="CDD" id="cd09030">
    <property type="entry name" value="DUF1425"/>
    <property type="match status" value="1"/>
</dbReference>
<protein>
    <submittedName>
        <fullName evidence="2">DUF1425 domain-containing protein</fullName>
    </submittedName>
</protein>
<evidence type="ECO:0000313" key="2">
    <source>
        <dbReference type="EMBL" id="MST98486.1"/>
    </source>
</evidence>
<keyword evidence="1" id="KW-0732">Signal</keyword>
<sequence length="152" mass="16924">MKKLWLSLLSGGLLLAGTGCQNTVNRVENADKTMTPNVVNDKRFVTDGFLADRLQLTGINTATTPDGLLRVQITAVNVRVGFFSQMWSGLTGENPYRIQYRFTWFDKDGMAVDSIVSTWKEMTVIPGEEVQIQSIAPSRDCKDFSISLKEAE</sequence>
<name>A0A844G551_9BACT</name>
<comment type="caution">
    <text evidence="2">The sequence shown here is derived from an EMBL/GenBank/DDBJ whole genome shotgun (WGS) entry which is preliminary data.</text>
</comment>
<feature type="chain" id="PRO_5032283038" evidence="1">
    <location>
        <begin position="22"/>
        <end position="152"/>
    </location>
</feature>
<evidence type="ECO:0000313" key="3">
    <source>
        <dbReference type="Proteomes" id="UP000435649"/>
    </source>
</evidence>